<dbReference type="InterPro" id="IPR058031">
    <property type="entry name" value="AAA_lid_NorR"/>
</dbReference>
<proteinExistence type="predicted"/>
<evidence type="ECO:0000256" key="4">
    <source>
        <dbReference type="ARBA" id="ARBA00023163"/>
    </source>
</evidence>
<dbReference type="Gene3D" id="1.10.8.60">
    <property type="match status" value="1"/>
</dbReference>
<evidence type="ECO:0000313" key="6">
    <source>
        <dbReference type="EMBL" id="TGE34766.1"/>
    </source>
</evidence>
<reference evidence="6 7" key="1">
    <citation type="submission" date="2019-03" db="EMBL/GenBank/DDBJ databases">
        <title>Draft Genome Sequence of Desulfosporosinus fructosivorans Strain 63.6F, Isolated from Marine Sediment in the Baltic Sea.</title>
        <authorList>
            <person name="Hausmann B."/>
            <person name="Vandieken V."/>
            <person name="Pjevac P."/>
            <person name="Schreck K."/>
            <person name="Herbold C.W."/>
            <person name="Loy A."/>
        </authorList>
    </citation>
    <scope>NUCLEOTIDE SEQUENCE [LARGE SCALE GENOMIC DNA]</scope>
    <source>
        <strain evidence="6 7">63.6F</strain>
    </source>
</reference>
<evidence type="ECO:0000256" key="1">
    <source>
        <dbReference type="ARBA" id="ARBA00022741"/>
    </source>
</evidence>
<keyword evidence="7" id="KW-1185">Reference proteome</keyword>
<name>A0A4Z0QZI9_9FIRM</name>
<dbReference type="GO" id="GO:0005524">
    <property type="term" value="F:ATP binding"/>
    <property type="evidence" value="ECO:0007669"/>
    <property type="project" value="UniProtKB-KW"/>
</dbReference>
<dbReference type="EMBL" id="SPQQ01000030">
    <property type="protein sequence ID" value="TGE34766.1"/>
    <property type="molecule type" value="Genomic_DNA"/>
</dbReference>
<dbReference type="InterPro" id="IPR002197">
    <property type="entry name" value="HTH_Fis"/>
</dbReference>
<comment type="caution">
    <text evidence="6">The sequence shown here is derived from an EMBL/GenBank/DDBJ whole genome shotgun (WGS) entry which is preliminary data.</text>
</comment>
<evidence type="ECO:0000259" key="5">
    <source>
        <dbReference type="PROSITE" id="PS50045"/>
    </source>
</evidence>
<dbReference type="InterPro" id="IPR025944">
    <property type="entry name" value="Sigma_54_int_dom_CS"/>
</dbReference>
<keyword evidence="3" id="KW-0805">Transcription regulation</keyword>
<evidence type="ECO:0000256" key="2">
    <source>
        <dbReference type="ARBA" id="ARBA00022840"/>
    </source>
</evidence>
<dbReference type="SUPFAM" id="SSF52540">
    <property type="entry name" value="P-loop containing nucleoside triphosphate hydrolases"/>
    <property type="match status" value="1"/>
</dbReference>
<dbReference type="InterPro" id="IPR002078">
    <property type="entry name" value="Sigma_54_int"/>
</dbReference>
<dbReference type="InterPro" id="IPR009057">
    <property type="entry name" value="Homeodomain-like_sf"/>
</dbReference>
<dbReference type="Pfam" id="PF02954">
    <property type="entry name" value="HTH_8"/>
    <property type="match status" value="1"/>
</dbReference>
<dbReference type="SUPFAM" id="SSF46689">
    <property type="entry name" value="Homeodomain-like"/>
    <property type="match status" value="1"/>
</dbReference>
<dbReference type="PROSITE" id="PS50045">
    <property type="entry name" value="SIGMA54_INTERACT_4"/>
    <property type="match status" value="1"/>
</dbReference>
<dbReference type="PROSITE" id="PS00688">
    <property type="entry name" value="SIGMA54_INTERACT_3"/>
    <property type="match status" value="1"/>
</dbReference>
<dbReference type="AlphaFoldDB" id="A0A4Z0QZI9"/>
<keyword evidence="2" id="KW-0067">ATP-binding</keyword>
<dbReference type="PANTHER" id="PTHR32071">
    <property type="entry name" value="TRANSCRIPTIONAL REGULATORY PROTEIN"/>
    <property type="match status" value="1"/>
</dbReference>
<dbReference type="Pfam" id="PF00158">
    <property type="entry name" value="Sigma54_activat"/>
    <property type="match status" value="1"/>
</dbReference>
<dbReference type="PRINTS" id="PR01590">
    <property type="entry name" value="HTHFIS"/>
</dbReference>
<dbReference type="InterPro" id="IPR027417">
    <property type="entry name" value="P-loop_NTPase"/>
</dbReference>
<feature type="domain" description="Sigma-54 factor interaction" evidence="5">
    <location>
        <begin position="1"/>
        <end position="122"/>
    </location>
</feature>
<dbReference type="GO" id="GO:0006355">
    <property type="term" value="P:regulation of DNA-templated transcription"/>
    <property type="evidence" value="ECO:0007669"/>
    <property type="project" value="InterPro"/>
</dbReference>
<organism evidence="6 7">
    <name type="scientific">Desulfosporosinus fructosivorans</name>
    <dbReference type="NCBI Taxonomy" id="2018669"/>
    <lineage>
        <taxon>Bacteria</taxon>
        <taxon>Bacillati</taxon>
        <taxon>Bacillota</taxon>
        <taxon>Clostridia</taxon>
        <taxon>Eubacteriales</taxon>
        <taxon>Desulfitobacteriaceae</taxon>
        <taxon>Desulfosporosinus</taxon>
    </lineage>
</organism>
<dbReference type="PANTHER" id="PTHR32071:SF57">
    <property type="entry name" value="C4-DICARBOXYLATE TRANSPORT TRANSCRIPTIONAL REGULATORY PROTEIN DCTD"/>
    <property type="match status" value="1"/>
</dbReference>
<sequence length="196" mass="22689">MQSKILRVLQQDEILRVGGAKPIPVNVRIIAASNQPLEKLVSEGHFRLDLYYRLGIVIIKIPSLHERREDIPILLYHLLRDICKKNGKPIPKIDSELLESLLTYDWPGNVRELQNYIERAVVLSRDSVLTTKHFPEKITKTKPVATDTLNPLELQEKETIEKTLRLYNGNIYKTSQKLGVSRNTLYSRLKLYDISF</sequence>
<dbReference type="Pfam" id="PF25601">
    <property type="entry name" value="AAA_lid_14"/>
    <property type="match status" value="1"/>
</dbReference>
<accession>A0A4Z0QZI9</accession>
<dbReference type="Gene3D" id="3.40.50.300">
    <property type="entry name" value="P-loop containing nucleotide triphosphate hydrolases"/>
    <property type="match status" value="1"/>
</dbReference>
<evidence type="ECO:0000256" key="3">
    <source>
        <dbReference type="ARBA" id="ARBA00023015"/>
    </source>
</evidence>
<dbReference type="GO" id="GO:0043565">
    <property type="term" value="F:sequence-specific DNA binding"/>
    <property type="evidence" value="ECO:0007669"/>
    <property type="project" value="InterPro"/>
</dbReference>
<evidence type="ECO:0000313" key="7">
    <source>
        <dbReference type="Proteomes" id="UP000298460"/>
    </source>
</evidence>
<protein>
    <submittedName>
        <fullName evidence="6">Sigma-54-dependent Fis family transcriptional regulator</fullName>
    </submittedName>
</protein>
<keyword evidence="1" id="KW-0547">Nucleotide-binding</keyword>
<dbReference type="Gene3D" id="1.10.10.60">
    <property type="entry name" value="Homeodomain-like"/>
    <property type="match status" value="1"/>
</dbReference>
<gene>
    <name evidence="6" type="ORF">E4K67_28960</name>
</gene>
<keyword evidence="4" id="KW-0804">Transcription</keyword>
<dbReference type="Proteomes" id="UP000298460">
    <property type="component" value="Unassembled WGS sequence"/>
</dbReference>